<evidence type="ECO:0000256" key="2">
    <source>
        <dbReference type="ARBA" id="ARBA00006555"/>
    </source>
</evidence>
<evidence type="ECO:0000256" key="11">
    <source>
        <dbReference type="SAM" id="MobiDB-lite"/>
    </source>
</evidence>
<dbReference type="GO" id="GO:0015031">
    <property type="term" value="P:protein transport"/>
    <property type="evidence" value="ECO:0007669"/>
    <property type="project" value="UniProtKB-UniRule"/>
</dbReference>
<feature type="domain" description="TonB C-terminal" evidence="12">
    <location>
        <begin position="164"/>
        <end position="256"/>
    </location>
</feature>
<evidence type="ECO:0000259" key="12">
    <source>
        <dbReference type="PROSITE" id="PS52015"/>
    </source>
</evidence>
<feature type="region of interest" description="Disordered" evidence="11">
    <location>
        <begin position="77"/>
        <end position="140"/>
    </location>
</feature>
<dbReference type="InterPro" id="IPR037682">
    <property type="entry name" value="TonB_C"/>
</dbReference>
<dbReference type="Pfam" id="PF03544">
    <property type="entry name" value="TonB_C"/>
    <property type="match status" value="1"/>
</dbReference>
<dbReference type="STRING" id="44576.SAMN05421881_103410"/>
<keyword evidence="4 10" id="KW-1003">Cell membrane</keyword>
<reference evidence="13 14" key="1">
    <citation type="submission" date="2016-10" db="EMBL/GenBank/DDBJ databases">
        <authorList>
            <person name="de Groot N.N."/>
        </authorList>
    </citation>
    <scope>NUCLEOTIDE SEQUENCE [LARGE SCALE GENOMIC DNA]</scope>
    <source>
        <strain evidence="13 14">Nm1</strain>
    </source>
</reference>
<dbReference type="InterPro" id="IPR006260">
    <property type="entry name" value="TonB/TolA_C"/>
</dbReference>
<evidence type="ECO:0000256" key="4">
    <source>
        <dbReference type="ARBA" id="ARBA00022475"/>
    </source>
</evidence>
<name>A0A1H3JMC3_9PROT</name>
<keyword evidence="5 10" id="KW-0997">Cell inner membrane</keyword>
<dbReference type="InterPro" id="IPR003538">
    <property type="entry name" value="TonB"/>
</dbReference>
<evidence type="ECO:0000256" key="10">
    <source>
        <dbReference type="RuleBase" id="RU362123"/>
    </source>
</evidence>
<dbReference type="Proteomes" id="UP000198640">
    <property type="component" value="Unassembled WGS sequence"/>
</dbReference>
<keyword evidence="14" id="KW-1185">Reference proteome</keyword>
<dbReference type="GO" id="GO:0031992">
    <property type="term" value="F:energy transducer activity"/>
    <property type="evidence" value="ECO:0007669"/>
    <property type="project" value="InterPro"/>
</dbReference>
<gene>
    <name evidence="13" type="ORF">SAMN05421881_103410</name>
</gene>
<organism evidence="13 14">
    <name type="scientific">Nitrosomonas halophila</name>
    <dbReference type="NCBI Taxonomy" id="44576"/>
    <lineage>
        <taxon>Bacteria</taxon>
        <taxon>Pseudomonadati</taxon>
        <taxon>Pseudomonadota</taxon>
        <taxon>Betaproteobacteria</taxon>
        <taxon>Nitrosomonadales</taxon>
        <taxon>Nitrosomonadaceae</taxon>
        <taxon>Nitrosomonas</taxon>
    </lineage>
</organism>
<comment type="subcellular location">
    <subcellularLocation>
        <location evidence="1 10">Cell inner membrane</location>
        <topology evidence="1 10">Single-pass membrane protein</topology>
        <orientation evidence="1 10">Periplasmic side</orientation>
    </subcellularLocation>
</comment>
<keyword evidence="6 10" id="KW-0812">Transmembrane</keyword>
<dbReference type="PANTHER" id="PTHR33446">
    <property type="entry name" value="PROTEIN TONB-RELATED"/>
    <property type="match status" value="1"/>
</dbReference>
<evidence type="ECO:0000256" key="8">
    <source>
        <dbReference type="ARBA" id="ARBA00022989"/>
    </source>
</evidence>
<evidence type="ECO:0000256" key="5">
    <source>
        <dbReference type="ARBA" id="ARBA00022519"/>
    </source>
</evidence>
<evidence type="ECO:0000256" key="9">
    <source>
        <dbReference type="ARBA" id="ARBA00023136"/>
    </source>
</evidence>
<keyword evidence="10" id="KW-0735">Signal-anchor</keyword>
<dbReference type="PROSITE" id="PS52015">
    <property type="entry name" value="TONB_CTD"/>
    <property type="match status" value="1"/>
</dbReference>
<evidence type="ECO:0000256" key="7">
    <source>
        <dbReference type="ARBA" id="ARBA00022927"/>
    </source>
</evidence>
<evidence type="ECO:0000256" key="1">
    <source>
        <dbReference type="ARBA" id="ARBA00004383"/>
    </source>
</evidence>
<dbReference type="SUPFAM" id="SSF74653">
    <property type="entry name" value="TolA/TonB C-terminal domain"/>
    <property type="match status" value="1"/>
</dbReference>
<evidence type="ECO:0000313" key="13">
    <source>
        <dbReference type="EMBL" id="SDY41051.1"/>
    </source>
</evidence>
<dbReference type="NCBIfam" id="TIGR01352">
    <property type="entry name" value="tonB_Cterm"/>
    <property type="match status" value="1"/>
</dbReference>
<evidence type="ECO:0000313" key="14">
    <source>
        <dbReference type="Proteomes" id="UP000198640"/>
    </source>
</evidence>
<dbReference type="Gene3D" id="3.30.1150.10">
    <property type="match status" value="1"/>
</dbReference>
<dbReference type="PRINTS" id="PR01374">
    <property type="entry name" value="TONBPROTEIN"/>
</dbReference>
<dbReference type="PANTHER" id="PTHR33446:SF2">
    <property type="entry name" value="PROTEIN TONB"/>
    <property type="match status" value="1"/>
</dbReference>
<comment type="similarity">
    <text evidence="2 10">Belongs to the TonB family.</text>
</comment>
<protein>
    <recommendedName>
        <fullName evidence="10">Protein TonB</fullName>
    </recommendedName>
</protein>
<sequence length="256" mass="28242">MSTAVPDWAYQAKNIFTCMIKPHRKPVFTSISLLSLLGVLAVHAAFLYGMWQHRFSTSTTHTVTLYAEFITPSEKAEATQAPKVELKAEPMPPPEKPKPPVKRVQQQPKRQLVANAPARTQENFVAPPPPMEEPKHEPQEQEVVEPVAAVSKPAQMPTGPVTLSAELSVSCPELTRPAYPALSRRLGEEGKLMLQVELDESGRISKTQIVESSGYARLDNAALSAVKTWRCRPAMQDGQPVRSVALQPFNFVIEGN</sequence>
<evidence type="ECO:0000256" key="6">
    <source>
        <dbReference type="ARBA" id="ARBA00022692"/>
    </source>
</evidence>
<proteinExistence type="inferred from homology"/>
<dbReference type="AlphaFoldDB" id="A0A1H3JMC3"/>
<keyword evidence="7 10" id="KW-0653">Protein transport</keyword>
<dbReference type="InterPro" id="IPR051045">
    <property type="entry name" value="TonB-dependent_transducer"/>
</dbReference>
<evidence type="ECO:0000256" key="3">
    <source>
        <dbReference type="ARBA" id="ARBA00022448"/>
    </source>
</evidence>
<feature type="transmembrane region" description="Helical" evidence="10">
    <location>
        <begin position="27"/>
        <end position="51"/>
    </location>
</feature>
<dbReference type="EMBL" id="FNOY01000034">
    <property type="protein sequence ID" value="SDY41051.1"/>
    <property type="molecule type" value="Genomic_DNA"/>
</dbReference>
<comment type="function">
    <text evidence="10">Interacts with outer membrane receptor proteins that carry out high-affinity binding and energy dependent uptake into the periplasmic space of specific substrates. It could act to transduce energy from the cytoplasmic membrane to specific energy-requiring processes in the outer membrane, resulting in the release into the periplasm of ligands bound by these outer membrane proteins.</text>
</comment>
<keyword evidence="9 10" id="KW-0472">Membrane</keyword>
<dbReference type="GO" id="GO:0098797">
    <property type="term" value="C:plasma membrane protein complex"/>
    <property type="evidence" value="ECO:0007669"/>
    <property type="project" value="TreeGrafter"/>
</dbReference>
<dbReference type="GO" id="GO:0015891">
    <property type="term" value="P:siderophore transport"/>
    <property type="evidence" value="ECO:0007669"/>
    <property type="project" value="InterPro"/>
</dbReference>
<feature type="compositionally biased region" description="Low complexity" evidence="11">
    <location>
        <begin position="102"/>
        <end position="111"/>
    </location>
</feature>
<dbReference type="GO" id="GO:0030288">
    <property type="term" value="C:outer membrane-bounded periplasmic space"/>
    <property type="evidence" value="ECO:0007669"/>
    <property type="project" value="InterPro"/>
</dbReference>
<keyword evidence="8 10" id="KW-1133">Transmembrane helix</keyword>
<dbReference type="GO" id="GO:0055085">
    <property type="term" value="P:transmembrane transport"/>
    <property type="evidence" value="ECO:0007669"/>
    <property type="project" value="InterPro"/>
</dbReference>
<keyword evidence="3 10" id="KW-0813">Transport</keyword>
<accession>A0A1H3JMC3</accession>